<reference evidence="6 7" key="1">
    <citation type="submission" date="2018-11" db="EMBL/GenBank/DDBJ databases">
        <title>Arenibacter aquaticus sp.nov., a marine bacterium isolated from surface seawater in the South China Sea.</title>
        <authorList>
            <person name="Guo J."/>
            <person name="Sun J."/>
        </authorList>
    </citation>
    <scope>NUCLEOTIDE SEQUENCE [LARGE SCALE GENOMIC DNA]</scope>
    <source>
        <strain evidence="6 7">GUO666</strain>
    </source>
</reference>
<accession>A0A3S0BZH1</accession>
<comment type="similarity">
    <text evidence="5">Belongs to the creatininase superfamily.</text>
</comment>
<evidence type="ECO:0000313" key="6">
    <source>
        <dbReference type="EMBL" id="RTE55205.1"/>
    </source>
</evidence>
<keyword evidence="7" id="KW-1185">Reference proteome</keyword>
<comment type="cofactor">
    <cofactor evidence="1">
        <name>Zn(2+)</name>
        <dbReference type="ChEBI" id="CHEBI:29105"/>
    </cofactor>
</comment>
<gene>
    <name evidence="6" type="ORF">EHW67_01165</name>
</gene>
<dbReference type="OrthoDB" id="9801445at2"/>
<protein>
    <submittedName>
        <fullName evidence="6">Creatininase family protein</fullName>
    </submittedName>
</protein>
<evidence type="ECO:0000256" key="1">
    <source>
        <dbReference type="ARBA" id="ARBA00001947"/>
    </source>
</evidence>
<sequence length="261" mass="28925">MSKQTTLGPRPYVLGETNWKTVREQTYTVAILPWGATEAHNYHLPYGTDNILAENAAIASAEKAWNKGAKVIVLPNIPFGVNTGQMDVELCINMNPSTQLALLKDIVQVLDTHNIHKLVIVNGHGGNNFKPIIRELSIIYPKVFACALNWWQASRPKDFFEEPGDHAGELETAVTMYLTPTLVLPLELAGDGNALNYKIKGLREGWVTAQRKWTAVTQDTGVGNPKKATAKNGKDFFISATDAIAEFMMEMHAVNIEDMYE</sequence>
<evidence type="ECO:0000256" key="5">
    <source>
        <dbReference type="ARBA" id="ARBA00024029"/>
    </source>
</evidence>
<evidence type="ECO:0000256" key="3">
    <source>
        <dbReference type="ARBA" id="ARBA00022801"/>
    </source>
</evidence>
<name>A0A3S0BZH1_9FLAO</name>
<evidence type="ECO:0000256" key="2">
    <source>
        <dbReference type="ARBA" id="ARBA00022723"/>
    </source>
</evidence>
<evidence type="ECO:0000313" key="7">
    <source>
        <dbReference type="Proteomes" id="UP000267585"/>
    </source>
</evidence>
<dbReference type="InterPro" id="IPR024087">
    <property type="entry name" value="Creatininase-like_sf"/>
</dbReference>
<proteinExistence type="inferred from homology"/>
<dbReference type="GO" id="GO:0016811">
    <property type="term" value="F:hydrolase activity, acting on carbon-nitrogen (but not peptide) bonds, in linear amides"/>
    <property type="evidence" value="ECO:0007669"/>
    <property type="project" value="TreeGrafter"/>
</dbReference>
<dbReference type="GO" id="GO:0046872">
    <property type="term" value="F:metal ion binding"/>
    <property type="evidence" value="ECO:0007669"/>
    <property type="project" value="UniProtKB-KW"/>
</dbReference>
<dbReference type="InterPro" id="IPR003785">
    <property type="entry name" value="Creatininase/forma_Hydrolase"/>
</dbReference>
<keyword evidence="2" id="KW-0479">Metal-binding</keyword>
<keyword evidence="4" id="KW-0862">Zinc</keyword>
<dbReference type="SUPFAM" id="SSF102215">
    <property type="entry name" value="Creatininase"/>
    <property type="match status" value="1"/>
</dbReference>
<organism evidence="6 7">
    <name type="scientific">Arenibacter aquaticus</name>
    <dbReference type="NCBI Taxonomy" id="2489054"/>
    <lineage>
        <taxon>Bacteria</taxon>
        <taxon>Pseudomonadati</taxon>
        <taxon>Bacteroidota</taxon>
        <taxon>Flavobacteriia</taxon>
        <taxon>Flavobacteriales</taxon>
        <taxon>Flavobacteriaceae</taxon>
        <taxon>Arenibacter</taxon>
    </lineage>
</organism>
<dbReference type="Gene3D" id="3.40.50.10310">
    <property type="entry name" value="Creatininase"/>
    <property type="match status" value="1"/>
</dbReference>
<dbReference type="Pfam" id="PF02633">
    <property type="entry name" value="Creatininase"/>
    <property type="match status" value="1"/>
</dbReference>
<comment type="caution">
    <text evidence="6">The sequence shown here is derived from an EMBL/GenBank/DDBJ whole genome shotgun (WGS) entry which is preliminary data.</text>
</comment>
<evidence type="ECO:0000256" key="4">
    <source>
        <dbReference type="ARBA" id="ARBA00022833"/>
    </source>
</evidence>
<keyword evidence="3" id="KW-0378">Hydrolase</keyword>
<dbReference type="RefSeq" id="WP_126160508.1">
    <property type="nucleotide sequence ID" value="NZ_RQPJ01000001.1"/>
</dbReference>
<dbReference type="AlphaFoldDB" id="A0A3S0BZH1"/>
<dbReference type="PANTHER" id="PTHR35005:SF1">
    <property type="entry name" value="2-AMINO-5-FORMYLAMINO-6-RIBOSYLAMINOPYRIMIDIN-4(3H)-ONE 5'-MONOPHOSPHATE DEFORMYLASE"/>
    <property type="match status" value="1"/>
</dbReference>
<dbReference type="GO" id="GO:0009231">
    <property type="term" value="P:riboflavin biosynthetic process"/>
    <property type="evidence" value="ECO:0007669"/>
    <property type="project" value="TreeGrafter"/>
</dbReference>
<dbReference type="EMBL" id="RQPJ01000001">
    <property type="protein sequence ID" value="RTE55205.1"/>
    <property type="molecule type" value="Genomic_DNA"/>
</dbReference>
<dbReference type="Proteomes" id="UP000267585">
    <property type="component" value="Unassembled WGS sequence"/>
</dbReference>
<dbReference type="PANTHER" id="PTHR35005">
    <property type="entry name" value="3-DEHYDRO-SCYLLO-INOSOSE HYDROLASE"/>
    <property type="match status" value="1"/>
</dbReference>